<name>A0ACB9RX16_9MYRT</name>
<dbReference type="EMBL" id="CM042882">
    <property type="protein sequence ID" value="KAI4383459.1"/>
    <property type="molecule type" value="Genomic_DNA"/>
</dbReference>
<organism evidence="1 2">
    <name type="scientific">Melastoma candidum</name>
    <dbReference type="NCBI Taxonomy" id="119954"/>
    <lineage>
        <taxon>Eukaryota</taxon>
        <taxon>Viridiplantae</taxon>
        <taxon>Streptophyta</taxon>
        <taxon>Embryophyta</taxon>
        <taxon>Tracheophyta</taxon>
        <taxon>Spermatophyta</taxon>
        <taxon>Magnoliopsida</taxon>
        <taxon>eudicotyledons</taxon>
        <taxon>Gunneridae</taxon>
        <taxon>Pentapetalae</taxon>
        <taxon>rosids</taxon>
        <taxon>malvids</taxon>
        <taxon>Myrtales</taxon>
        <taxon>Melastomataceae</taxon>
        <taxon>Melastomatoideae</taxon>
        <taxon>Melastomateae</taxon>
        <taxon>Melastoma</taxon>
    </lineage>
</organism>
<evidence type="ECO:0000313" key="1">
    <source>
        <dbReference type="EMBL" id="KAI4383459.1"/>
    </source>
</evidence>
<evidence type="ECO:0000313" key="2">
    <source>
        <dbReference type="Proteomes" id="UP001057402"/>
    </source>
</evidence>
<gene>
    <name evidence="1" type="ORF">MLD38_009293</name>
</gene>
<protein>
    <submittedName>
        <fullName evidence="1">Uncharacterized protein</fullName>
    </submittedName>
</protein>
<accession>A0ACB9RX16</accession>
<proteinExistence type="predicted"/>
<sequence>MGAPKQKWTAEEEAALKAGVVKHGAGKWRTILMDPEFSAILRMRSNVDLKDKWRNINVTAIWGSRQKAKLALKKNQLTPKRDGNALALTTVKSDEEIVDVKPLAISSGPLSTGNSRERMKRLDALIMEAITNLKEPSGSDRAAIAAYIEDQYWAPPNFKKLISAKLKLLNTNGKLIKVKHRYRIASNSRTGDSRKGTSKPLTEGRLKDPPAKSEKRELKIFTKSQIASELSKMRTMTAQEAAAAAARAVAEAEVAIAEAEEAAREAEAAEAEAEAAQVFAQAALNALKCRKFTGIHAWLRIQPDAPLFYVHIVLSDRRGLLDRGRLLFGRPIISQVLLGLTVSSMRAYAEDEYEDYDDYADEDEEQLEDAGEEEEDPRSTKEALEYLELRQKFKEALRKKMKKEGQSASQDKRRPSYDNFGSFFGPSKPVIAPRVIQESKSLLENPHLASRVLQSHQNNKKSSSTSNGSRSGFHEQASRVVNQMQTKAQILKDKRDYSFLFSEDAELPAPSKEPPPRNVSVPTSDARLAKPSLPINHVSGSSSRQPAHNGDRGPVPSNSHIVSKPGLNKLPTISKRNTTPLPSKRQLCGNNGIGPGRPRPPPNGSQSRTPGGSQLRISNGLSPRTSNGYLPKTSNGSHSRASNGLQSSTANALSSKNSAGLQSKMFSGVKSKTPAGVPSKMPNKSGYSQATKFPPSSAPGAASGKVSSSVMKHQLDHRREVREPSWNMAPPKRPMAAAKPQIRRPLNQASSHMSSQEQRIKKRPLRQSDDDDDDGDRAISMIRKMFGYNPQRFARHEEDDSDMEANFDEIMKEEKRSARIARKEDEEQLRLIEEEERREHMRKMAKKRKMSH</sequence>
<keyword evidence="2" id="KW-1185">Reference proteome</keyword>
<dbReference type="Proteomes" id="UP001057402">
    <property type="component" value="Chromosome 3"/>
</dbReference>
<reference evidence="2" key="1">
    <citation type="journal article" date="2023" name="Front. Plant Sci.">
        <title>Chromosomal-level genome assembly of Melastoma candidum provides insights into trichome evolution.</title>
        <authorList>
            <person name="Zhong Y."/>
            <person name="Wu W."/>
            <person name="Sun C."/>
            <person name="Zou P."/>
            <person name="Liu Y."/>
            <person name="Dai S."/>
            <person name="Zhou R."/>
        </authorList>
    </citation>
    <scope>NUCLEOTIDE SEQUENCE [LARGE SCALE GENOMIC DNA]</scope>
</reference>
<comment type="caution">
    <text evidence="1">The sequence shown here is derived from an EMBL/GenBank/DDBJ whole genome shotgun (WGS) entry which is preliminary data.</text>
</comment>